<evidence type="ECO:0000256" key="3">
    <source>
        <dbReference type="ARBA" id="ARBA00023002"/>
    </source>
</evidence>
<dbReference type="EMBL" id="JAGMWT010000002">
    <property type="protein sequence ID" value="KAH7135047.1"/>
    <property type="molecule type" value="Genomic_DNA"/>
</dbReference>
<keyword evidence="3" id="KW-0560">Oxidoreductase</keyword>
<dbReference type="AlphaFoldDB" id="A0A9P9IVH4"/>
<dbReference type="SUPFAM" id="SSF51735">
    <property type="entry name" value="NAD(P)-binding Rossmann-fold domains"/>
    <property type="match status" value="1"/>
</dbReference>
<dbReference type="InterPro" id="IPR008030">
    <property type="entry name" value="NmrA-like"/>
</dbReference>
<accession>A0A9P9IVH4</accession>
<comment type="caution">
    <text evidence="5">The sequence shown here is derived from an EMBL/GenBank/DDBJ whole genome shotgun (WGS) entry which is preliminary data.</text>
</comment>
<dbReference type="Proteomes" id="UP000700596">
    <property type="component" value="Unassembled WGS sequence"/>
</dbReference>
<reference evidence="5" key="1">
    <citation type="journal article" date="2021" name="Nat. Commun.">
        <title>Genetic determinants of endophytism in the Arabidopsis root mycobiome.</title>
        <authorList>
            <person name="Mesny F."/>
            <person name="Miyauchi S."/>
            <person name="Thiergart T."/>
            <person name="Pickel B."/>
            <person name="Atanasova L."/>
            <person name="Karlsson M."/>
            <person name="Huettel B."/>
            <person name="Barry K.W."/>
            <person name="Haridas S."/>
            <person name="Chen C."/>
            <person name="Bauer D."/>
            <person name="Andreopoulos W."/>
            <person name="Pangilinan J."/>
            <person name="LaButti K."/>
            <person name="Riley R."/>
            <person name="Lipzen A."/>
            <person name="Clum A."/>
            <person name="Drula E."/>
            <person name="Henrissat B."/>
            <person name="Kohler A."/>
            <person name="Grigoriev I.V."/>
            <person name="Martin F.M."/>
            <person name="Hacquard S."/>
        </authorList>
    </citation>
    <scope>NUCLEOTIDE SEQUENCE</scope>
    <source>
        <strain evidence="5">MPI-CAGE-CH-0243</strain>
    </source>
</reference>
<comment type="similarity">
    <text evidence="1">Belongs to the NmrA-type oxidoreductase family. Isoflavone reductase subfamily.</text>
</comment>
<dbReference type="InterPro" id="IPR051609">
    <property type="entry name" value="NmrA/Isoflavone_reductase-like"/>
</dbReference>
<keyword evidence="2" id="KW-0521">NADP</keyword>
<gene>
    <name evidence="5" type="ORF">B0J11DRAFT_517456</name>
</gene>
<feature type="domain" description="NmrA-like" evidence="4">
    <location>
        <begin position="36"/>
        <end position="280"/>
    </location>
</feature>
<dbReference type="GO" id="GO:0016491">
    <property type="term" value="F:oxidoreductase activity"/>
    <property type="evidence" value="ECO:0007669"/>
    <property type="project" value="UniProtKB-KW"/>
</dbReference>
<protein>
    <recommendedName>
        <fullName evidence="4">NmrA-like domain-containing protein</fullName>
    </recommendedName>
</protein>
<dbReference type="Pfam" id="PF05368">
    <property type="entry name" value="NmrA"/>
    <property type="match status" value="1"/>
</dbReference>
<evidence type="ECO:0000256" key="2">
    <source>
        <dbReference type="ARBA" id="ARBA00022857"/>
    </source>
</evidence>
<dbReference type="PANTHER" id="PTHR47706:SF4">
    <property type="entry name" value="NMRA-LIKE DOMAIN-CONTAINING PROTEIN"/>
    <property type="match status" value="1"/>
</dbReference>
<evidence type="ECO:0000259" key="4">
    <source>
        <dbReference type="Pfam" id="PF05368"/>
    </source>
</evidence>
<dbReference type="InterPro" id="IPR036291">
    <property type="entry name" value="NAD(P)-bd_dom_sf"/>
</dbReference>
<sequence>MSMDRIGAYNKRSKYKFSFEKPQYSLQLSLIHFRVMSKVIAVAGGSGGLGRAIVDVLKGDNRYKTVILGRKTNLDLEKEIGVPILEAEYSDPDALIQLLEKHKIDTIISTFGFMNFDPTPEFNLITAAEKSSVTNRIIPSIWSGYEFKPEHRESSPIAALKLSLLERMSKTSLEWTAIYPGLFLDYYTPDIKTHINRAALILDVDGNAAGIPGSGTYPVHFTHTTDIAKYTVAVLGLKKWDTKYFIAGETKSWKELVAIVEKVKGVKLNVAFDSIEKLERGEVTELPGHTKMYEAFGGAASKPLLQSMMARSGIWMNEGLGQFKGAAFLNEMFPEIKAMRLGNGVTGS</sequence>
<keyword evidence="6" id="KW-1185">Reference proteome</keyword>
<dbReference type="Gene3D" id="3.40.50.720">
    <property type="entry name" value="NAD(P)-binding Rossmann-like Domain"/>
    <property type="match status" value="1"/>
</dbReference>
<dbReference type="Gene3D" id="3.90.25.10">
    <property type="entry name" value="UDP-galactose 4-epimerase, domain 1"/>
    <property type="match status" value="1"/>
</dbReference>
<organism evidence="5 6">
    <name type="scientific">Dendryphion nanum</name>
    <dbReference type="NCBI Taxonomy" id="256645"/>
    <lineage>
        <taxon>Eukaryota</taxon>
        <taxon>Fungi</taxon>
        <taxon>Dikarya</taxon>
        <taxon>Ascomycota</taxon>
        <taxon>Pezizomycotina</taxon>
        <taxon>Dothideomycetes</taxon>
        <taxon>Pleosporomycetidae</taxon>
        <taxon>Pleosporales</taxon>
        <taxon>Torulaceae</taxon>
        <taxon>Dendryphion</taxon>
    </lineage>
</organism>
<evidence type="ECO:0000256" key="1">
    <source>
        <dbReference type="ARBA" id="ARBA00005725"/>
    </source>
</evidence>
<name>A0A9P9IVH4_9PLEO</name>
<dbReference type="OrthoDB" id="10000533at2759"/>
<dbReference type="PANTHER" id="PTHR47706">
    <property type="entry name" value="NMRA-LIKE FAMILY PROTEIN"/>
    <property type="match status" value="1"/>
</dbReference>
<evidence type="ECO:0000313" key="5">
    <source>
        <dbReference type="EMBL" id="KAH7135047.1"/>
    </source>
</evidence>
<proteinExistence type="inferred from homology"/>
<evidence type="ECO:0000313" key="6">
    <source>
        <dbReference type="Proteomes" id="UP000700596"/>
    </source>
</evidence>